<keyword evidence="1" id="KW-1133">Transmembrane helix</keyword>
<dbReference type="AlphaFoldDB" id="A0A365XYM5"/>
<keyword evidence="3" id="KW-1185">Reference proteome</keyword>
<evidence type="ECO:0000256" key="1">
    <source>
        <dbReference type="SAM" id="Phobius"/>
    </source>
</evidence>
<accession>A0A365XYM5</accession>
<dbReference type="InterPro" id="IPR011989">
    <property type="entry name" value="ARM-like"/>
</dbReference>
<dbReference type="InterPro" id="IPR016024">
    <property type="entry name" value="ARM-type_fold"/>
</dbReference>
<gene>
    <name evidence="2" type="ORF">DF182_00660</name>
</gene>
<comment type="caution">
    <text evidence="2">The sequence shown here is derived from an EMBL/GenBank/DDBJ whole genome shotgun (WGS) entry which is preliminary data.</text>
</comment>
<dbReference type="EMBL" id="QFFJ01000001">
    <property type="protein sequence ID" value="RBL91168.1"/>
    <property type="molecule type" value="Genomic_DNA"/>
</dbReference>
<evidence type="ECO:0000313" key="3">
    <source>
        <dbReference type="Proteomes" id="UP000253410"/>
    </source>
</evidence>
<keyword evidence="1" id="KW-0472">Membrane</keyword>
<name>A0A365XYM5_9BACT</name>
<protein>
    <recommendedName>
        <fullName evidence="4">HEAT repeat domain-containing protein</fullName>
    </recommendedName>
</protein>
<dbReference type="Gene3D" id="1.25.10.10">
    <property type="entry name" value="Leucine-rich Repeat Variant"/>
    <property type="match status" value="1"/>
</dbReference>
<sequence length="370" mass="42663">MVEVKENFIYLPTFIQGAILVSLIAITGILIAYLNILLLLVVKYFQDRRDGPVIDQIDALLLEHIVQRDISEEKLPLALGEFQQLPLHHSWARELLVQKILHYRRNFSGYVSDLARTLYIDLRLSRDARHKLSSSRSKKIVEGLGELFRMEMTVEEKEVLPLVNHRDRYVREMARCYFAKCSAEHPMDFLQEISKPLLTWEQVELFRLITQRTDIPAPSFARWIDPAMHPSVISFSLKLAAHFHQFDAIPAMISMLKTDNLEQRALAINSLGKLMALEAEPELVKIYADQPLSCKKEILKALGRIGSGNQLEFLRQQFLESEEFDLKKHAAKSIVNHKALAQLMLKQLQEQSVGQPHIILQHCLNPLIKY</sequence>
<proteinExistence type="predicted"/>
<organism evidence="2 3">
    <name type="scientific">Chitinophaga flava</name>
    <dbReference type="NCBI Taxonomy" id="2259036"/>
    <lineage>
        <taxon>Bacteria</taxon>
        <taxon>Pseudomonadati</taxon>
        <taxon>Bacteroidota</taxon>
        <taxon>Chitinophagia</taxon>
        <taxon>Chitinophagales</taxon>
        <taxon>Chitinophagaceae</taxon>
        <taxon>Chitinophaga</taxon>
    </lineage>
</organism>
<reference evidence="2 3" key="1">
    <citation type="submission" date="2018-05" db="EMBL/GenBank/DDBJ databases">
        <title>Chitinophaga sp. K3CV102501T nov., isolated from isolated from a monsoon evergreen broad-leaved forest soil.</title>
        <authorList>
            <person name="Lv Y."/>
        </authorList>
    </citation>
    <scope>NUCLEOTIDE SEQUENCE [LARGE SCALE GENOMIC DNA]</scope>
    <source>
        <strain evidence="2 3">GDMCC 1.1325</strain>
    </source>
</reference>
<keyword evidence="1" id="KW-0812">Transmembrane</keyword>
<evidence type="ECO:0008006" key="4">
    <source>
        <dbReference type="Google" id="ProtNLM"/>
    </source>
</evidence>
<evidence type="ECO:0000313" key="2">
    <source>
        <dbReference type="EMBL" id="RBL91168.1"/>
    </source>
</evidence>
<dbReference type="Proteomes" id="UP000253410">
    <property type="component" value="Unassembled WGS sequence"/>
</dbReference>
<dbReference type="SUPFAM" id="SSF48371">
    <property type="entry name" value="ARM repeat"/>
    <property type="match status" value="1"/>
</dbReference>
<feature type="transmembrane region" description="Helical" evidence="1">
    <location>
        <begin position="14"/>
        <end position="42"/>
    </location>
</feature>